<dbReference type="RefSeq" id="WP_227018461.1">
    <property type="nucleotide sequence ID" value="NZ_JAGSND010000006.1"/>
</dbReference>
<dbReference type="PANTHER" id="PTHR43133">
    <property type="entry name" value="RNA POLYMERASE ECF-TYPE SIGMA FACTO"/>
    <property type="match status" value="1"/>
</dbReference>
<evidence type="ECO:0000313" key="6">
    <source>
        <dbReference type="EMBL" id="MBR0598332.1"/>
    </source>
</evidence>
<reference evidence="6" key="1">
    <citation type="submission" date="2021-04" db="EMBL/GenBank/DDBJ databases">
        <title>Sinoanaerobacter chloroacetimidivorans sp. nov., an obligate anaerobic bacterium isolated from anaerobic sludge.</title>
        <authorList>
            <person name="Bao Y."/>
        </authorList>
    </citation>
    <scope>NUCLEOTIDE SEQUENCE</scope>
    <source>
        <strain evidence="6">BAD-6</strain>
    </source>
</reference>
<comment type="similarity">
    <text evidence="1">Belongs to the sigma-70 factor family. ECF subfamily.</text>
</comment>
<evidence type="ECO:0000256" key="2">
    <source>
        <dbReference type="ARBA" id="ARBA00023015"/>
    </source>
</evidence>
<dbReference type="SUPFAM" id="SSF88946">
    <property type="entry name" value="Sigma2 domain of RNA polymerase sigma factors"/>
    <property type="match status" value="1"/>
</dbReference>
<dbReference type="PANTHER" id="PTHR43133:SF60">
    <property type="entry name" value="RNA POLYMERASE SIGMA FACTOR SIGV"/>
    <property type="match status" value="1"/>
</dbReference>
<dbReference type="InterPro" id="IPR014284">
    <property type="entry name" value="RNA_pol_sigma-70_dom"/>
</dbReference>
<evidence type="ECO:0000256" key="1">
    <source>
        <dbReference type="ARBA" id="ARBA00010641"/>
    </source>
</evidence>
<dbReference type="SUPFAM" id="SSF88659">
    <property type="entry name" value="Sigma3 and sigma4 domains of RNA polymerase sigma factors"/>
    <property type="match status" value="1"/>
</dbReference>
<evidence type="ECO:0000256" key="3">
    <source>
        <dbReference type="ARBA" id="ARBA00023082"/>
    </source>
</evidence>
<organism evidence="6 7">
    <name type="scientific">Sinanaerobacter chloroacetimidivorans</name>
    <dbReference type="NCBI Taxonomy" id="2818044"/>
    <lineage>
        <taxon>Bacteria</taxon>
        <taxon>Bacillati</taxon>
        <taxon>Bacillota</taxon>
        <taxon>Clostridia</taxon>
        <taxon>Peptostreptococcales</taxon>
        <taxon>Anaerovoracaceae</taxon>
        <taxon>Sinanaerobacter</taxon>
    </lineage>
</organism>
<keyword evidence="3" id="KW-0731">Sigma factor</keyword>
<reference evidence="6" key="2">
    <citation type="submission" date="2021-04" db="EMBL/GenBank/DDBJ databases">
        <authorList>
            <person name="Liu J."/>
        </authorList>
    </citation>
    <scope>NUCLEOTIDE SEQUENCE</scope>
    <source>
        <strain evidence="6">BAD-6</strain>
    </source>
</reference>
<dbReference type="Gene3D" id="1.10.1740.10">
    <property type="match status" value="1"/>
</dbReference>
<dbReference type="InterPro" id="IPR039425">
    <property type="entry name" value="RNA_pol_sigma-70-like"/>
</dbReference>
<keyword evidence="2" id="KW-0805">Transcription regulation</keyword>
<dbReference type="EMBL" id="JAGSND010000006">
    <property type="protein sequence ID" value="MBR0598332.1"/>
    <property type="molecule type" value="Genomic_DNA"/>
</dbReference>
<evidence type="ECO:0000313" key="7">
    <source>
        <dbReference type="Proteomes" id="UP000675664"/>
    </source>
</evidence>
<proteinExistence type="inferred from homology"/>
<name>A0A8J7W033_9FIRM</name>
<dbReference type="InterPro" id="IPR013325">
    <property type="entry name" value="RNA_pol_sigma_r2"/>
</dbReference>
<gene>
    <name evidence="6" type="ORF">KCX82_10635</name>
</gene>
<dbReference type="Proteomes" id="UP000675664">
    <property type="component" value="Unassembled WGS sequence"/>
</dbReference>
<protein>
    <submittedName>
        <fullName evidence="6">Sigma-70 family RNA polymerase sigma factor</fullName>
    </submittedName>
</protein>
<dbReference type="InterPro" id="IPR007627">
    <property type="entry name" value="RNA_pol_sigma70_r2"/>
</dbReference>
<dbReference type="Gene3D" id="1.10.10.10">
    <property type="entry name" value="Winged helix-like DNA-binding domain superfamily/Winged helix DNA-binding domain"/>
    <property type="match status" value="1"/>
</dbReference>
<sequence>MLILGALTTDEERKIEKIHNLYYKNMYLLSYKVLKDHYLAEDSVQISLVKVLNNLEEIQIVESNQTKSYLYIITKNTALDLYNQRKKIKQVTNSLEERSYIVDGFFVDEYFANIGTDMDMQYYIKKLNYDDQLILYLKYHKDYSNDMIAGVLKTTNEVVRKRLSRTRKKLKQIMGREEKGEKANG</sequence>
<comment type="caution">
    <text evidence="6">The sequence shown here is derived from an EMBL/GenBank/DDBJ whole genome shotgun (WGS) entry which is preliminary data.</text>
</comment>
<keyword evidence="4" id="KW-0804">Transcription</keyword>
<feature type="domain" description="RNA polymerase sigma-70 region 2" evidence="5">
    <location>
        <begin position="25"/>
        <end position="87"/>
    </location>
</feature>
<dbReference type="GO" id="GO:0016987">
    <property type="term" value="F:sigma factor activity"/>
    <property type="evidence" value="ECO:0007669"/>
    <property type="project" value="UniProtKB-KW"/>
</dbReference>
<evidence type="ECO:0000259" key="5">
    <source>
        <dbReference type="Pfam" id="PF04542"/>
    </source>
</evidence>
<accession>A0A8J7W033</accession>
<dbReference type="Pfam" id="PF04542">
    <property type="entry name" value="Sigma70_r2"/>
    <property type="match status" value="1"/>
</dbReference>
<evidence type="ECO:0000256" key="4">
    <source>
        <dbReference type="ARBA" id="ARBA00023163"/>
    </source>
</evidence>
<keyword evidence="7" id="KW-1185">Reference proteome</keyword>
<dbReference type="NCBIfam" id="TIGR02937">
    <property type="entry name" value="sigma70-ECF"/>
    <property type="match status" value="1"/>
</dbReference>
<dbReference type="InterPro" id="IPR013324">
    <property type="entry name" value="RNA_pol_sigma_r3/r4-like"/>
</dbReference>
<dbReference type="InterPro" id="IPR036388">
    <property type="entry name" value="WH-like_DNA-bd_sf"/>
</dbReference>
<dbReference type="AlphaFoldDB" id="A0A8J7W033"/>
<dbReference type="GO" id="GO:0006352">
    <property type="term" value="P:DNA-templated transcription initiation"/>
    <property type="evidence" value="ECO:0007669"/>
    <property type="project" value="InterPro"/>
</dbReference>